<keyword evidence="2" id="KW-1185">Reference proteome</keyword>
<dbReference type="EMBL" id="JBJUIK010000015">
    <property type="protein sequence ID" value="KAL3503750.1"/>
    <property type="molecule type" value="Genomic_DNA"/>
</dbReference>
<gene>
    <name evidence="1" type="ORF">ACH5RR_038199</name>
</gene>
<proteinExistence type="predicted"/>
<protein>
    <submittedName>
        <fullName evidence="1">Uncharacterized protein</fullName>
    </submittedName>
</protein>
<accession>A0ABD2Y9F8</accession>
<comment type="caution">
    <text evidence="1">The sequence shown here is derived from an EMBL/GenBank/DDBJ whole genome shotgun (WGS) entry which is preliminary data.</text>
</comment>
<dbReference type="Proteomes" id="UP001630127">
    <property type="component" value="Unassembled WGS sequence"/>
</dbReference>
<reference evidence="1 2" key="1">
    <citation type="submission" date="2024-11" db="EMBL/GenBank/DDBJ databases">
        <title>A near-complete genome assembly of Cinchona calisaya.</title>
        <authorList>
            <person name="Lian D.C."/>
            <person name="Zhao X.W."/>
            <person name="Wei L."/>
        </authorList>
    </citation>
    <scope>NUCLEOTIDE SEQUENCE [LARGE SCALE GENOMIC DNA]</scope>
    <source>
        <tissue evidence="1">Nenye</tissue>
    </source>
</reference>
<organism evidence="1 2">
    <name type="scientific">Cinchona calisaya</name>
    <dbReference type="NCBI Taxonomy" id="153742"/>
    <lineage>
        <taxon>Eukaryota</taxon>
        <taxon>Viridiplantae</taxon>
        <taxon>Streptophyta</taxon>
        <taxon>Embryophyta</taxon>
        <taxon>Tracheophyta</taxon>
        <taxon>Spermatophyta</taxon>
        <taxon>Magnoliopsida</taxon>
        <taxon>eudicotyledons</taxon>
        <taxon>Gunneridae</taxon>
        <taxon>Pentapetalae</taxon>
        <taxon>asterids</taxon>
        <taxon>lamiids</taxon>
        <taxon>Gentianales</taxon>
        <taxon>Rubiaceae</taxon>
        <taxon>Cinchonoideae</taxon>
        <taxon>Cinchoneae</taxon>
        <taxon>Cinchona</taxon>
    </lineage>
</organism>
<evidence type="ECO:0000313" key="2">
    <source>
        <dbReference type="Proteomes" id="UP001630127"/>
    </source>
</evidence>
<sequence length="188" mass="21840">MLLKTAGYMQISSFCLVQLIMMIVMKDVGLDGMIMCLEIFIFVNCKNVGMGDREAQFDAAINVLCSKWKLKIFLLESQTIKLFFLPRRLSRGLRRECLVSLTAEDEFLGKFYIFIEETIPLCFKNLYSMASCVLKTCNVQFLKLTGCFLNGIVEFPKFLSMDCQKLHESLTLDVWDSFSWNFFILRYD</sequence>
<dbReference type="AlphaFoldDB" id="A0ABD2Y9F8"/>
<evidence type="ECO:0000313" key="1">
    <source>
        <dbReference type="EMBL" id="KAL3503750.1"/>
    </source>
</evidence>
<name>A0ABD2Y9F8_9GENT</name>